<evidence type="ECO:0000313" key="2">
    <source>
        <dbReference type="Proteomes" id="UP000825729"/>
    </source>
</evidence>
<dbReference type="EMBL" id="JAINDJ010000003">
    <property type="protein sequence ID" value="KAG9454812.1"/>
    <property type="molecule type" value="Genomic_DNA"/>
</dbReference>
<reference evidence="1 2" key="1">
    <citation type="submission" date="2021-07" db="EMBL/GenBank/DDBJ databases">
        <title>The Aristolochia fimbriata genome: insights into angiosperm evolution, floral development and chemical biosynthesis.</title>
        <authorList>
            <person name="Jiao Y."/>
        </authorList>
    </citation>
    <scope>NUCLEOTIDE SEQUENCE [LARGE SCALE GENOMIC DNA]</scope>
    <source>
        <strain evidence="1">IBCAS-2021</strain>
        <tissue evidence="1">Leaf</tissue>
    </source>
</reference>
<evidence type="ECO:0000313" key="1">
    <source>
        <dbReference type="EMBL" id="KAG9454812.1"/>
    </source>
</evidence>
<comment type="caution">
    <text evidence="1">The sequence shown here is derived from an EMBL/GenBank/DDBJ whole genome shotgun (WGS) entry which is preliminary data.</text>
</comment>
<name>A0AAV7F4D1_ARIFI</name>
<dbReference type="Proteomes" id="UP000825729">
    <property type="component" value="Unassembled WGS sequence"/>
</dbReference>
<sequence length="194" mass="22138">MTIQEVSNLGCGINNHMNQFEVWNFQVLEGEGGGNATTPKQRRVLSGNPDEEEAQGHLCFELGGEVCKWILKHSCRPWTVLHRKYSTGDDHSFINLDYPTFSTCFCPVSQWLLETSEQITALDHIQKKKTDDCPSGPGEVFFSPDWKKRWYPLSSRMIHVTSYIFSTEKPPFQPVLSVHPFLKSSVTQVKFKAL</sequence>
<protein>
    <submittedName>
        <fullName evidence="1">Uncharacterized protein</fullName>
    </submittedName>
</protein>
<organism evidence="1 2">
    <name type="scientific">Aristolochia fimbriata</name>
    <name type="common">White veined hardy Dutchman's pipe vine</name>
    <dbReference type="NCBI Taxonomy" id="158543"/>
    <lineage>
        <taxon>Eukaryota</taxon>
        <taxon>Viridiplantae</taxon>
        <taxon>Streptophyta</taxon>
        <taxon>Embryophyta</taxon>
        <taxon>Tracheophyta</taxon>
        <taxon>Spermatophyta</taxon>
        <taxon>Magnoliopsida</taxon>
        <taxon>Magnoliidae</taxon>
        <taxon>Piperales</taxon>
        <taxon>Aristolochiaceae</taxon>
        <taxon>Aristolochia</taxon>
    </lineage>
</organism>
<proteinExistence type="predicted"/>
<accession>A0AAV7F4D1</accession>
<keyword evidence="2" id="KW-1185">Reference proteome</keyword>
<dbReference type="AlphaFoldDB" id="A0AAV7F4D1"/>
<gene>
    <name evidence="1" type="ORF">H6P81_007716</name>
</gene>